<dbReference type="PANTHER" id="PTHR24104:SF25">
    <property type="entry name" value="PROTEIN LIN-41"/>
    <property type="match status" value="1"/>
</dbReference>
<evidence type="ECO:0000313" key="2">
    <source>
        <dbReference type="Proteomes" id="UP000064967"/>
    </source>
</evidence>
<dbReference type="InterPro" id="IPR011042">
    <property type="entry name" value="6-blade_b-propeller_TolB-like"/>
</dbReference>
<protein>
    <submittedName>
        <fullName evidence="1">Transcriptional regulator</fullName>
    </submittedName>
</protein>
<dbReference type="GO" id="GO:0008270">
    <property type="term" value="F:zinc ion binding"/>
    <property type="evidence" value="ECO:0007669"/>
    <property type="project" value="UniProtKB-KW"/>
</dbReference>
<dbReference type="PANTHER" id="PTHR24104">
    <property type="entry name" value="E3 UBIQUITIN-PROTEIN LIGASE NHLRC1-RELATED"/>
    <property type="match status" value="1"/>
</dbReference>
<dbReference type="STRING" id="1391654.AKJ09_06592"/>
<sequence>MGNGGCYAGACRLYSSSRPLPPGSVVGLTESPVTAELAPDAVGNTLCTVQWPTADRPKDLNLSIKLADAGPDTMLFEHRATGDDALLDVSGPGDGAVVGLLRGSGTFGIAKKPGAWTIERSVGMEALLSSDGPSWLRNVAHEWTYGAFFDGTHLFVANGARIFVYSGIPTNPLAKPDLVLGQPDLDSLVGVTSGALFGSAAVISLWSDGTRLVAATGHRVLVWQKLPTQSMTPADLVLGQPDLSSNRVNAGGVAGPGTLASPVAVTSDGTRLYVADSLNDRVLGWSTFPTAPSTPADIVLGQPDFVSTAAFSGNLPMYIPEGVSATPNGVYVSGIGGPGLSFVSNPTINAPASYDVYKWQFSLHPGGGVARPAGIAHLAGGGIAIRDFGLMRIACTRNPTTGPSTADFLLGQPDTERVVPMRFADGAYINPARVDASNISLNIGLASTPSGSLLVPDARRLLVFDSPPSYNYEPASRVIGQAGFTVNERADYRAVSGATLADPAGVSVKNGMVAVADKSNNRVLLWKAADLGSTVQSASIVVGQPDASSFIANGDIVSASSSTLSGPEGVVLDGTHLVVADTQNHRVLVWNGVPQASGRPADVVLGQADFGGRRPNHGRLDVSPVDGFSDAAADGFFYPTDVASDGTHLFVADRLNHRVLVWDSFPTKNGQPADRVIGQPSMSSVRANYGGGAFAVDPAGLNLPSGLSLDGTTLWVADTENSRVVRWENATSAGTTPTAWIGQPDGSTISTSPYERDGYWAGSDVQTPVATTASTVLRPRKVVAAGGKLFVSELDSNRVHIFDGASLASIGALGQPNLTSANPNATGIGASSLAEPMGVASDGTDLWVADARNHRVLGYSLATVATGIAASKVLGQANVLGVGFNRSSVAAAGATSQPRAIAVSGDQAFVADTGNSRILQQRIAGDTWTVERVFGQPNDSLALANAGGAPSASSMSRPRGVWSDASHLVVADTDNHRVLIFDRSAPDSAARVVLGQSSFTSVTPNAGGANASSMNLPSGVCSDGIKLAVVDTGNHRVLVWNALPTAAGATADVVLGQSSASDVAPNHGSSVASGSSMAYPSACVVRGNDLFVADTGNNRVLRFALAGLTSGVAASGVLGQPDDVSRAPAATVLDTDHLAGPAGLSFDASNLYVAERDLGRVVVFGPQGKVKEFLGGLGSSSLLRAGDGVAAVATGLFTTRLYVSETGSDRVSILGSVSRLQSR</sequence>
<keyword evidence="2" id="KW-1185">Reference proteome</keyword>
<name>A0A0K1Q2D4_9BACT</name>
<proteinExistence type="predicted"/>
<gene>
    <name evidence="1" type="ORF">AKJ09_06592</name>
</gene>
<dbReference type="SUPFAM" id="SSF63829">
    <property type="entry name" value="Calcium-dependent phosphotriesterase"/>
    <property type="match status" value="1"/>
</dbReference>
<dbReference type="CDD" id="cd05819">
    <property type="entry name" value="NHL"/>
    <property type="match status" value="2"/>
</dbReference>
<dbReference type="AlphaFoldDB" id="A0A0K1Q2D4"/>
<dbReference type="SUPFAM" id="SSF63825">
    <property type="entry name" value="YWTD domain"/>
    <property type="match status" value="3"/>
</dbReference>
<dbReference type="Gene3D" id="2.40.10.500">
    <property type="match status" value="1"/>
</dbReference>
<organism evidence="1 2">
    <name type="scientific">Labilithrix luteola</name>
    <dbReference type="NCBI Taxonomy" id="1391654"/>
    <lineage>
        <taxon>Bacteria</taxon>
        <taxon>Pseudomonadati</taxon>
        <taxon>Myxococcota</taxon>
        <taxon>Polyangia</taxon>
        <taxon>Polyangiales</taxon>
        <taxon>Labilitrichaceae</taxon>
        <taxon>Labilithrix</taxon>
    </lineage>
</organism>
<dbReference type="KEGG" id="llu:AKJ09_06592"/>
<dbReference type="PATRIC" id="fig|1391654.3.peg.6689"/>
<dbReference type="EMBL" id="CP012333">
    <property type="protein sequence ID" value="AKU99928.1"/>
    <property type="molecule type" value="Genomic_DNA"/>
</dbReference>
<dbReference type="Proteomes" id="UP000064967">
    <property type="component" value="Chromosome"/>
</dbReference>
<dbReference type="InterPro" id="IPR050952">
    <property type="entry name" value="TRIM-NHL_E3_ligases"/>
</dbReference>
<dbReference type="Gene3D" id="2.120.10.30">
    <property type="entry name" value="TolB, C-terminal domain"/>
    <property type="match status" value="5"/>
</dbReference>
<evidence type="ECO:0000313" key="1">
    <source>
        <dbReference type="EMBL" id="AKU99928.1"/>
    </source>
</evidence>
<accession>A0A0K1Q2D4</accession>
<reference evidence="1 2" key="1">
    <citation type="submission" date="2015-08" db="EMBL/GenBank/DDBJ databases">
        <authorList>
            <person name="Babu N.S."/>
            <person name="Beckwith C.J."/>
            <person name="Beseler K.G."/>
            <person name="Brison A."/>
            <person name="Carone J.V."/>
            <person name="Caskin T.P."/>
            <person name="Diamond M."/>
            <person name="Durham M.E."/>
            <person name="Foxe J.M."/>
            <person name="Go M."/>
            <person name="Henderson B.A."/>
            <person name="Jones I.B."/>
            <person name="McGettigan J.A."/>
            <person name="Micheletti S.J."/>
            <person name="Nasrallah M.E."/>
            <person name="Ortiz D."/>
            <person name="Piller C.R."/>
            <person name="Privatt S.R."/>
            <person name="Schneider S.L."/>
            <person name="Sharp S."/>
            <person name="Smith T.C."/>
            <person name="Stanton J.D."/>
            <person name="Ullery H.E."/>
            <person name="Wilson R.J."/>
            <person name="Serrano M.G."/>
            <person name="Buck G."/>
            <person name="Lee V."/>
            <person name="Wang Y."/>
            <person name="Carvalho R."/>
            <person name="Voegtly L."/>
            <person name="Shi R."/>
            <person name="Duckworth R."/>
            <person name="Johnson A."/>
            <person name="Loviza R."/>
            <person name="Walstead R."/>
            <person name="Shah Z."/>
            <person name="Kiflezghi M."/>
            <person name="Wade K."/>
            <person name="Ball S.L."/>
            <person name="Bradley K.W."/>
            <person name="Asai D.J."/>
            <person name="Bowman C.A."/>
            <person name="Russell D.A."/>
            <person name="Pope W.H."/>
            <person name="Jacobs-Sera D."/>
            <person name="Hendrix R.W."/>
            <person name="Hatfull G.F."/>
        </authorList>
    </citation>
    <scope>NUCLEOTIDE SEQUENCE [LARGE SCALE GENOMIC DNA]</scope>
    <source>
        <strain evidence="1 2">DSM 27648</strain>
    </source>
</reference>